<gene>
    <name evidence="1" type="ORF">FRZ61_37700</name>
</gene>
<sequence length="57" mass="6470">MRTGALMVTLRKFIGTIARSAMKVRESPAEHGVTMGNGLHLASFNDKRRLWRQRADE</sequence>
<proteinExistence type="predicted"/>
<evidence type="ECO:0000313" key="1">
    <source>
        <dbReference type="EMBL" id="QEX23831.1"/>
    </source>
</evidence>
<dbReference type="EMBL" id="CP042582">
    <property type="protein sequence ID" value="QEX23831.1"/>
    <property type="molecule type" value="Genomic_DNA"/>
</dbReference>
<organism evidence="1 2">
    <name type="scientific">Hypericibacter adhaerens</name>
    <dbReference type="NCBI Taxonomy" id="2602016"/>
    <lineage>
        <taxon>Bacteria</taxon>
        <taxon>Pseudomonadati</taxon>
        <taxon>Pseudomonadota</taxon>
        <taxon>Alphaproteobacteria</taxon>
        <taxon>Rhodospirillales</taxon>
        <taxon>Dongiaceae</taxon>
        <taxon>Hypericibacter</taxon>
    </lineage>
</organism>
<dbReference type="KEGG" id="hadh:FRZ61_37700"/>
<dbReference type="Proteomes" id="UP000325797">
    <property type="component" value="Chromosome"/>
</dbReference>
<reference evidence="1 2" key="1">
    <citation type="submission" date="2019-08" db="EMBL/GenBank/DDBJ databases">
        <title>Hyperibacter terrae gen. nov., sp. nov. and Hyperibacter viscosus sp. nov., two new members in the family Rhodospirillaceae isolated from the rhizosphere of Hypericum perforatum.</title>
        <authorList>
            <person name="Noviana Z."/>
        </authorList>
    </citation>
    <scope>NUCLEOTIDE SEQUENCE [LARGE SCALE GENOMIC DNA]</scope>
    <source>
        <strain evidence="1 2">R5959</strain>
    </source>
</reference>
<accession>A0A5J6N279</accession>
<keyword evidence="2" id="KW-1185">Reference proteome</keyword>
<name>A0A5J6N279_9PROT</name>
<dbReference type="AlphaFoldDB" id="A0A5J6N279"/>
<evidence type="ECO:0000313" key="2">
    <source>
        <dbReference type="Proteomes" id="UP000325797"/>
    </source>
</evidence>
<protein>
    <submittedName>
        <fullName evidence="1">Uncharacterized protein</fullName>
    </submittedName>
</protein>